<proteinExistence type="predicted"/>
<reference evidence="4" key="1">
    <citation type="submission" date="2015-09" db="EMBL/GenBank/DDBJ databases">
        <authorList>
            <person name="Rodrigo-Torres Lidia"/>
            <person name="Arahal R.David."/>
        </authorList>
    </citation>
    <scope>NUCLEOTIDE SEQUENCE [LARGE SCALE GENOMIC DNA]</scope>
    <source>
        <strain evidence="4">CECT 7735</strain>
    </source>
</reference>
<dbReference type="InterPro" id="IPR049804">
    <property type="entry name" value="Choice_anch_L"/>
</dbReference>
<dbReference type="Gene3D" id="2.170.16.10">
    <property type="entry name" value="Hedgehog/Intein (Hint) domain"/>
    <property type="match status" value="1"/>
</dbReference>
<organism evidence="3 4">
    <name type="scientific">Shimia thalassica</name>
    <dbReference type="NCBI Taxonomy" id="1715693"/>
    <lineage>
        <taxon>Bacteria</taxon>
        <taxon>Pseudomonadati</taxon>
        <taxon>Pseudomonadota</taxon>
        <taxon>Alphaproteobacteria</taxon>
        <taxon>Rhodobacterales</taxon>
        <taxon>Roseobacteraceae</taxon>
    </lineage>
</organism>
<dbReference type="EMBL" id="CYTW01000006">
    <property type="protein sequence ID" value="CUK12953.1"/>
    <property type="molecule type" value="Genomic_DNA"/>
</dbReference>
<keyword evidence="4" id="KW-1185">Reference proteome</keyword>
<dbReference type="SUPFAM" id="SSF51294">
    <property type="entry name" value="Hedgehog/intein (Hint) domain"/>
    <property type="match status" value="1"/>
</dbReference>
<dbReference type="GeneID" id="83882715"/>
<dbReference type="STRING" id="1715693.PH7735_03742"/>
<dbReference type="Proteomes" id="UP000051870">
    <property type="component" value="Unassembled WGS sequence"/>
</dbReference>
<name>A0A0N7MAK7_9RHOB</name>
<feature type="region of interest" description="Disordered" evidence="1">
    <location>
        <begin position="66"/>
        <end position="95"/>
    </location>
</feature>
<dbReference type="InterPro" id="IPR028992">
    <property type="entry name" value="Hedgehog/Intein_dom"/>
</dbReference>
<evidence type="ECO:0000313" key="4">
    <source>
        <dbReference type="Proteomes" id="UP000051870"/>
    </source>
</evidence>
<dbReference type="Pfam" id="PF13403">
    <property type="entry name" value="Hint_2"/>
    <property type="match status" value="1"/>
</dbReference>
<evidence type="ECO:0000256" key="1">
    <source>
        <dbReference type="SAM" id="MobiDB-lite"/>
    </source>
</evidence>
<protein>
    <recommendedName>
        <fullName evidence="2">Hedgehog/Intein (Hint) domain-containing protein</fullName>
    </recommendedName>
</protein>
<sequence length="522" mass="55444">MPVASELPIDTSASAMEMAEAMFGSGISIESASYTGADSASGIYSDGDTVAPILTPSDTGVILSTGQAADVTRSSGDPNRQSNESTNHGLSGDSDLNEIAGAQTYDAAIFEATFVPEGSVLTMQVTFSSEEYLEYVNSGFNDAVGVWVNGEKAELTVGDGDITINNINTTSNSNLYVDNPADNEVANTEMDGFTVTMTLKANVIPDEENTIKIAIADGGDSVYDSNLMIAGDSIQTALVANDDTVTMSPNDSETFGISENDVSATGATLTITHIGGQEVIVGEPIVLGTGETITVNADGTVTIETDGDLGSNVFSYTVEDSDGNTDVGFVTVITACFVAGTMILTVNGEVAVEALETGDMVLTRDNGFQPIRWIGSSECVAKGKDAPIRFEAGALGQHEVVEFSQNHRVLINSPSAGLLFGENEVLVKAKDLVNDKTIRRREDSKPVKYVHMLFDRHEIVRGNGLDSESYHPGRETLDGFDQETRNEILRLMPNMDAMMGYGYGPTARISLRKHEAKALLRN</sequence>
<gene>
    <name evidence="3" type="ORF">PH7735_03742</name>
</gene>
<dbReference type="NCBIfam" id="NF038133">
    <property type="entry name" value="choice_anch_L"/>
    <property type="match status" value="1"/>
</dbReference>
<evidence type="ECO:0000259" key="2">
    <source>
        <dbReference type="Pfam" id="PF13403"/>
    </source>
</evidence>
<dbReference type="AlphaFoldDB" id="A0A0N7MAK7"/>
<dbReference type="InterPro" id="IPR036844">
    <property type="entry name" value="Hint_dom_sf"/>
</dbReference>
<dbReference type="RefSeq" id="WP_058312907.1">
    <property type="nucleotide sequence ID" value="NZ_CYTW01000006.1"/>
</dbReference>
<feature type="compositionally biased region" description="Polar residues" evidence="1">
    <location>
        <begin position="66"/>
        <end position="89"/>
    </location>
</feature>
<feature type="domain" description="Hedgehog/Intein (Hint)" evidence="2">
    <location>
        <begin position="336"/>
        <end position="473"/>
    </location>
</feature>
<accession>A0A0N7MAK7</accession>
<dbReference type="Pfam" id="PF17963">
    <property type="entry name" value="Big_9"/>
    <property type="match status" value="1"/>
</dbReference>
<evidence type="ECO:0000313" key="3">
    <source>
        <dbReference type="EMBL" id="CUK12953.1"/>
    </source>
</evidence>